<accession>A0A2H9M4J3</accession>
<evidence type="ECO:0000256" key="8">
    <source>
        <dbReference type="ARBA" id="ARBA00037847"/>
    </source>
</evidence>
<evidence type="ECO:0000256" key="6">
    <source>
        <dbReference type="ARBA" id="ARBA00023010"/>
    </source>
</evidence>
<dbReference type="Proteomes" id="UP000228888">
    <property type="component" value="Unassembled WGS sequence"/>
</dbReference>
<evidence type="ECO:0000313" key="17">
    <source>
        <dbReference type="Proteomes" id="UP000228874"/>
    </source>
</evidence>
<dbReference type="InterPro" id="IPR016482">
    <property type="entry name" value="SecG/Sec61-beta/Sbh"/>
</dbReference>
<dbReference type="EMBL" id="PEUT01000006">
    <property type="protein sequence ID" value="PIV13909.1"/>
    <property type="molecule type" value="Genomic_DNA"/>
</dbReference>
<dbReference type="AlphaFoldDB" id="A0A2G9LJ79"/>
<evidence type="ECO:0000313" key="10">
    <source>
        <dbReference type="EMBL" id="PIN66512.1"/>
    </source>
</evidence>
<evidence type="ECO:0000313" key="11">
    <source>
        <dbReference type="EMBL" id="PIV13909.1"/>
    </source>
</evidence>
<dbReference type="EMBL" id="PFMG01000007">
    <property type="protein sequence ID" value="PIZ00049.1"/>
    <property type="molecule type" value="Genomic_DNA"/>
</dbReference>
<gene>
    <name evidence="16" type="ORF">CO072_02280</name>
    <name evidence="15" type="ORF">CO124_01650</name>
    <name evidence="12" type="ORF">COS22_01975</name>
    <name evidence="11" type="ORF">COS45_00355</name>
    <name evidence="13" type="ORF">COW47_00250</name>
    <name evidence="10" type="ORF">COW69_01925</name>
    <name evidence="14" type="ORF">COY63_00120</name>
</gene>
<dbReference type="Pfam" id="PF03911">
    <property type="entry name" value="Sec61_beta"/>
    <property type="match status" value="1"/>
</dbReference>
<evidence type="ECO:0000256" key="2">
    <source>
        <dbReference type="ARBA" id="ARBA00022448"/>
    </source>
</evidence>
<dbReference type="EMBL" id="PFUW01000027">
    <property type="protein sequence ID" value="PJB03878.1"/>
    <property type="molecule type" value="Genomic_DNA"/>
</dbReference>
<dbReference type="EMBL" id="PCUF01000025">
    <property type="protein sequence ID" value="PIN66512.1"/>
    <property type="molecule type" value="Genomic_DNA"/>
</dbReference>
<evidence type="ECO:0000256" key="7">
    <source>
        <dbReference type="ARBA" id="ARBA00023136"/>
    </source>
</evidence>
<keyword evidence="2" id="KW-0813">Transport</keyword>
<evidence type="ECO:0000313" key="13">
    <source>
        <dbReference type="EMBL" id="PIV89896.1"/>
    </source>
</evidence>
<evidence type="ECO:0000313" key="19">
    <source>
        <dbReference type="Proteomes" id="UP000229789"/>
    </source>
</evidence>
<accession>A0A2H9QS52</accession>
<dbReference type="Proteomes" id="UP000230713">
    <property type="component" value="Unassembled WGS sequence"/>
</dbReference>
<evidence type="ECO:0000313" key="16">
    <source>
        <dbReference type="EMBL" id="PJC01123.1"/>
    </source>
</evidence>
<comment type="subcellular location">
    <subcellularLocation>
        <location evidence="8">Endomembrane system</location>
        <topology evidence="8">Single-pass membrane protein</topology>
    </subcellularLocation>
</comment>
<evidence type="ECO:0000256" key="3">
    <source>
        <dbReference type="ARBA" id="ARBA00022692"/>
    </source>
</evidence>
<dbReference type="EMBL" id="PFFF01000004">
    <property type="protein sequence ID" value="PIV89896.1"/>
    <property type="molecule type" value="Genomic_DNA"/>
</dbReference>
<evidence type="ECO:0008006" key="20">
    <source>
        <dbReference type="Google" id="ProtNLM"/>
    </source>
</evidence>
<dbReference type="Proteomes" id="UP000229789">
    <property type="component" value="Unassembled WGS sequence"/>
</dbReference>
<keyword evidence="4" id="KW-0653">Protein transport</keyword>
<evidence type="ECO:0000313" key="18">
    <source>
        <dbReference type="Proteomes" id="UP000228888"/>
    </source>
</evidence>
<evidence type="ECO:0000256" key="4">
    <source>
        <dbReference type="ARBA" id="ARBA00022927"/>
    </source>
</evidence>
<sequence length="49" mass="5483">MASNKILMPGETAGLMSFSENTLSKIQIPPLIIIGICLLLIAIFWLFRY</sequence>
<evidence type="ECO:0000313" key="15">
    <source>
        <dbReference type="EMBL" id="PJB03878.1"/>
    </source>
</evidence>
<evidence type="ECO:0000256" key="9">
    <source>
        <dbReference type="SAM" id="Phobius"/>
    </source>
</evidence>
<keyword evidence="6" id="KW-0811">Translocation</keyword>
<reference evidence="10 19" key="2">
    <citation type="submission" date="2017-09" db="EMBL/GenBank/DDBJ databases">
        <title>Depth-based differentiation of microbial function through sediment-hosted aquifers and enrichment of novel symbionts in the deep terrestrial subsurface.</title>
        <authorList>
            <person name="Probst A.J."/>
            <person name="Ladd B."/>
            <person name="Jarett J.K."/>
            <person name="Geller-Mcgrath D.E."/>
            <person name="Sieber C.M."/>
            <person name="Emerson J.B."/>
            <person name="Anantharaman K."/>
            <person name="Thomas B.C."/>
            <person name="Malmstrom R."/>
            <person name="Stieglmeier M."/>
            <person name="Klingl A."/>
            <person name="Woyke T."/>
            <person name="Ryan C.M."/>
            <person name="Banfield J.F."/>
        </authorList>
    </citation>
    <scope>NUCLEOTIDE SEQUENCE [LARGE SCALE GENOMIC DNA]</scope>
    <source>
        <strain evidence="12">CG02_land_8_20_14_3_00_31_209</strain>
        <strain evidence="11">CG03_land_8_20_14_0_80_31_114</strain>
        <strain evidence="13">CG17_big_fil_post_rev_8_21_14_2_50_31_73</strain>
        <strain evidence="10">CG18_big_fil_WC_8_21_14_2_50_31_19</strain>
        <strain evidence="14">CG_4_10_14_0_8_um_filter_31_133</strain>
        <strain evidence="16">CG_4_9_14_0_8_um_filter_31_21</strain>
        <strain evidence="15">CG_4_9_14_3_um_filter_31_125</strain>
    </source>
</reference>
<dbReference type="Proteomes" id="UP000228989">
    <property type="component" value="Unassembled WGS sequence"/>
</dbReference>
<dbReference type="EMBL" id="PETW01000034">
    <property type="protein sequence ID" value="PIV46337.1"/>
    <property type="molecule type" value="Genomic_DNA"/>
</dbReference>
<keyword evidence="3 9" id="KW-0812">Transmembrane</keyword>
<proteinExistence type="inferred from homology"/>
<dbReference type="GO" id="GO:0015031">
    <property type="term" value="P:protein transport"/>
    <property type="evidence" value="ECO:0007669"/>
    <property type="project" value="UniProtKB-KW"/>
</dbReference>
<evidence type="ECO:0000313" key="14">
    <source>
        <dbReference type="EMBL" id="PIZ00049.1"/>
    </source>
</evidence>
<reference evidence="17 18" key="1">
    <citation type="submission" date="2017-09" db="EMBL/GenBank/DDBJ databases">
        <title>Depth-based differentiation of microbial function through sediment-hosted aquifers and enrichment of novel symbionts in the deep terrestrial subsurface.</title>
        <authorList>
            <person name="Probst A.J."/>
            <person name="Ladd B."/>
            <person name="Jarett J.K."/>
            <person name="Geller-Mcgrath D.E."/>
            <person name="Sieber C.M.K."/>
            <person name="Emerson J.B."/>
            <person name="Anantharaman K."/>
            <person name="Thomas B.C."/>
            <person name="Malmstrom R."/>
            <person name="Stieglmeier M."/>
            <person name="Klingl A."/>
            <person name="Woyke T."/>
            <person name="Ryan C.M."/>
            <person name="Banfield J.F."/>
        </authorList>
    </citation>
    <scope>NUCLEOTIDE SEQUENCE [LARGE SCALE GENOMIC DNA]</scope>
</reference>
<keyword evidence="7 9" id="KW-0472">Membrane</keyword>
<evidence type="ECO:0000256" key="5">
    <source>
        <dbReference type="ARBA" id="ARBA00022989"/>
    </source>
</evidence>
<accession>A0A2G9LJ79</accession>
<dbReference type="Proteomes" id="UP000230477">
    <property type="component" value="Unassembled WGS sequence"/>
</dbReference>
<feature type="transmembrane region" description="Helical" evidence="9">
    <location>
        <begin position="26"/>
        <end position="47"/>
    </location>
</feature>
<accession>A0A2H9M8D2</accession>
<dbReference type="Proteomes" id="UP000228874">
    <property type="component" value="Unassembled WGS sequence"/>
</dbReference>
<protein>
    <recommendedName>
        <fullName evidence="20">Preprotein translocase subunit Sec61beta</fullName>
    </recommendedName>
</protein>
<comment type="caution">
    <text evidence="10">The sequence shown here is derived from an EMBL/GenBank/DDBJ whole genome shotgun (WGS) entry which is preliminary data.</text>
</comment>
<accession>A0A2H9MMX4</accession>
<evidence type="ECO:0000313" key="12">
    <source>
        <dbReference type="EMBL" id="PIV46337.1"/>
    </source>
</evidence>
<comment type="similarity">
    <text evidence="1">Belongs to the SEC61-beta family.</text>
</comment>
<accession>A0A2H9P951</accession>
<dbReference type="Proteomes" id="UP000231232">
    <property type="component" value="Unassembled WGS sequence"/>
</dbReference>
<dbReference type="EMBL" id="PFSX01000062">
    <property type="protein sequence ID" value="PJC01123.1"/>
    <property type="molecule type" value="Genomic_DNA"/>
</dbReference>
<evidence type="ECO:0000256" key="1">
    <source>
        <dbReference type="ARBA" id="ARBA00006103"/>
    </source>
</evidence>
<name>A0A2G9LJ79_HUBC1</name>
<organism evidence="10 19">
    <name type="scientific">Huberarchaeum crystalense</name>
    <dbReference type="NCBI Taxonomy" id="2014257"/>
    <lineage>
        <taxon>Archaea</taxon>
        <taxon>Candidatus Huberarchaeota</taxon>
        <taxon>Candidatus Huberarchaeia</taxon>
        <taxon>Candidatus Huberarchaeales</taxon>
        <taxon>Candidatus Huberarchaeaceae</taxon>
        <taxon>Candidatus Huberarchaeum</taxon>
    </lineage>
</organism>
<accession>A0A2H9RCJ1</accession>
<keyword evidence="5 9" id="KW-1133">Transmembrane helix</keyword>
<dbReference type="GO" id="GO:0012505">
    <property type="term" value="C:endomembrane system"/>
    <property type="evidence" value="ECO:0007669"/>
    <property type="project" value="UniProtKB-SubCell"/>
</dbReference>